<evidence type="ECO:0008006" key="4">
    <source>
        <dbReference type="Google" id="ProtNLM"/>
    </source>
</evidence>
<evidence type="ECO:0000313" key="3">
    <source>
        <dbReference type="Proteomes" id="UP001295423"/>
    </source>
</evidence>
<evidence type="ECO:0000313" key="2">
    <source>
        <dbReference type="EMBL" id="CAJ1945153.1"/>
    </source>
</evidence>
<gene>
    <name evidence="2" type="ORF">CYCCA115_LOCUS9297</name>
</gene>
<reference evidence="2" key="1">
    <citation type="submission" date="2023-08" db="EMBL/GenBank/DDBJ databases">
        <authorList>
            <person name="Audoor S."/>
            <person name="Bilcke G."/>
        </authorList>
    </citation>
    <scope>NUCLEOTIDE SEQUENCE</scope>
</reference>
<sequence length="1006" mass="110431">MGNANSTFDDAGFPGSSILESLNPCGDLSNTELSPKGENRAVLDEKLFDESEYQGFAKNVEERDESPTLGPQSQPKRASVMFAKALVNEVTNNPNTMRPADMAERERRLMKAQLKANKRSVNGDSSKIVGIPGGVGQPSIFGSIAHALTGDADPLPNIAETRASLFPPNSTMSQNRAQIEDTLPEPIQGEHSITIGLCLSRRSSVGNEGTITRQTAFDFNELQDREYNYVSSTDSNGWRAGGGEPGGSPMVSTAGEERSISSASGAASHKVAAPDVVHIPIIQIDAESAEAIDHIIAVLASGDIFIPHMSIIPEALSVEGVSPPNIVVRFGTERNEDFPPDQWSNWCLEFMHNQLFEYFQDKGAVWGKRPFSITLAKEVRWKTVKHMNKYFAHAERVIDAWREKGPQFLDPQLAYANDSSTPEEVSQPHGIYLFRKGIPTNYFAPNFAPPYTTNMTRNLLLNVLNKSWDAKRREWTSQPNPRIVTPTMLFSAMLGCSDNMAGGFLANEVTISSNTANLSILPDSSSIRSARSAGRSATATAKIAGRPPTPRKKQSPSPKVVVEEPRDEKCVIDSLEADSRQQVDALLSEDDSVQEKTEDETPSEYTSFNDELDLMVIGGIANATKKSLDEILMDSPTGNAVSIAPVQMHRQLSHNTDATDKQTNLSSIQQELMQALNDQEKANDNEEALNDQGKANDNAENAGPQLVSDDDWFDDMGHPIQTPSAAHERPPIVLTASSGAESAASYSIVFEDQSGDMSDSARVVERTVVEQQVDKVPGEKMLKIFKPTMPVYEQQKAPTPIVDRVMVPEFEMRQDTTQEHEETSGRDPPSSGERDQHPTDRENYYPLHQLYGKQQMDLPLTPGRKNHPEVLRNNSAVSALSMEYSLDSTNVGDGKSLYTHQSSLLGQHLSEPTRPVHIQTKSLLTTVTKEARSEEVVPTDSEDSTEIVPSDEELFNVGWAKALDPNSGSYYFFTLDRSKIVWENPLASGTLHTRPSMDTAGSSILI</sequence>
<dbReference type="EMBL" id="CAKOGP040001335">
    <property type="protein sequence ID" value="CAJ1945153.1"/>
    <property type="molecule type" value="Genomic_DNA"/>
</dbReference>
<evidence type="ECO:0000256" key="1">
    <source>
        <dbReference type="SAM" id="MobiDB-lite"/>
    </source>
</evidence>
<dbReference type="Proteomes" id="UP001295423">
    <property type="component" value="Unassembled WGS sequence"/>
</dbReference>
<feature type="region of interest" description="Disordered" evidence="1">
    <location>
        <begin position="814"/>
        <end position="841"/>
    </location>
</feature>
<organism evidence="2 3">
    <name type="scientific">Cylindrotheca closterium</name>
    <dbReference type="NCBI Taxonomy" id="2856"/>
    <lineage>
        <taxon>Eukaryota</taxon>
        <taxon>Sar</taxon>
        <taxon>Stramenopiles</taxon>
        <taxon>Ochrophyta</taxon>
        <taxon>Bacillariophyta</taxon>
        <taxon>Bacillariophyceae</taxon>
        <taxon>Bacillariophycidae</taxon>
        <taxon>Bacillariales</taxon>
        <taxon>Bacillariaceae</taxon>
        <taxon>Cylindrotheca</taxon>
    </lineage>
</organism>
<feature type="region of interest" description="Disordered" evidence="1">
    <location>
        <begin position="681"/>
        <end position="711"/>
    </location>
</feature>
<feature type="region of interest" description="Disordered" evidence="1">
    <location>
        <begin position="233"/>
        <end position="266"/>
    </location>
</feature>
<accession>A0AAD2CSL9</accession>
<feature type="compositionally biased region" description="Low complexity" evidence="1">
    <location>
        <begin position="529"/>
        <end position="541"/>
    </location>
</feature>
<proteinExistence type="predicted"/>
<comment type="caution">
    <text evidence="2">The sequence shown here is derived from an EMBL/GenBank/DDBJ whole genome shotgun (WGS) entry which is preliminary data.</text>
</comment>
<dbReference type="AlphaFoldDB" id="A0AAD2CSL9"/>
<feature type="region of interest" description="Disordered" evidence="1">
    <location>
        <begin position="1"/>
        <end position="41"/>
    </location>
</feature>
<feature type="compositionally biased region" description="Basic and acidic residues" evidence="1">
    <location>
        <begin position="832"/>
        <end position="841"/>
    </location>
</feature>
<name>A0AAD2CSL9_9STRA</name>
<feature type="region of interest" description="Disordered" evidence="1">
    <location>
        <begin position="529"/>
        <end position="567"/>
    </location>
</feature>
<protein>
    <recommendedName>
        <fullName evidence="4">WW domain-containing protein</fullName>
    </recommendedName>
</protein>
<feature type="compositionally biased region" description="Basic and acidic residues" evidence="1">
    <location>
        <begin position="814"/>
        <end position="825"/>
    </location>
</feature>
<keyword evidence="3" id="KW-1185">Reference proteome</keyword>